<dbReference type="PANTHER" id="PTHR43297:SF2">
    <property type="entry name" value="DIPEPTIDE TRANSPORT ATP-BINDING PROTEIN DPPD"/>
    <property type="match status" value="1"/>
</dbReference>
<evidence type="ECO:0000256" key="6">
    <source>
        <dbReference type="ARBA" id="ARBA00022840"/>
    </source>
</evidence>
<dbReference type="NCBIfam" id="TIGR01727">
    <property type="entry name" value="oligo_HPY"/>
    <property type="match status" value="1"/>
</dbReference>
<evidence type="ECO:0000256" key="8">
    <source>
        <dbReference type="ARBA" id="ARBA00038852"/>
    </source>
</evidence>
<evidence type="ECO:0000256" key="7">
    <source>
        <dbReference type="ARBA" id="ARBA00023136"/>
    </source>
</evidence>
<evidence type="ECO:0000313" key="12">
    <source>
        <dbReference type="Proteomes" id="UP000006859"/>
    </source>
</evidence>
<dbReference type="SUPFAM" id="SSF52540">
    <property type="entry name" value="P-loop containing nucleoside triphosphate hydrolases"/>
    <property type="match status" value="1"/>
</dbReference>
<name>E0SJ39_DICD3</name>
<keyword evidence="4" id="KW-1003">Cell membrane</keyword>
<keyword evidence="12" id="KW-1185">Reference proteome</keyword>
<dbReference type="InterPro" id="IPR013563">
    <property type="entry name" value="Oligopep_ABC_C"/>
</dbReference>
<dbReference type="EMBL" id="CP002038">
    <property type="protein sequence ID" value="ADM96674.1"/>
    <property type="molecule type" value="Genomic_DNA"/>
</dbReference>
<dbReference type="PROSITE" id="PS50893">
    <property type="entry name" value="ABC_TRANSPORTER_2"/>
    <property type="match status" value="1"/>
</dbReference>
<dbReference type="KEGG" id="ddd:Dda3937_01349"/>
<dbReference type="PANTHER" id="PTHR43297">
    <property type="entry name" value="OLIGOPEPTIDE TRANSPORT ATP-BINDING PROTEIN APPD"/>
    <property type="match status" value="1"/>
</dbReference>
<dbReference type="FunFam" id="3.40.50.300:FF:000016">
    <property type="entry name" value="Oligopeptide ABC transporter ATP-binding component"/>
    <property type="match status" value="1"/>
</dbReference>
<dbReference type="Proteomes" id="UP000006859">
    <property type="component" value="Chromosome"/>
</dbReference>
<evidence type="ECO:0000256" key="3">
    <source>
        <dbReference type="ARBA" id="ARBA00022448"/>
    </source>
</evidence>
<dbReference type="GO" id="GO:0005524">
    <property type="term" value="F:ATP binding"/>
    <property type="evidence" value="ECO:0007669"/>
    <property type="project" value="UniProtKB-KW"/>
</dbReference>
<reference evidence="11 12" key="1">
    <citation type="journal article" date="2011" name="J. Bacteriol.">
        <title>Genome sequence of the plant-pathogenic bacterium Dickeya dadantii 3937.</title>
        <authorList>
            <person name="Glasner J.D."/>
            <person name="Yang C.H."/>
            <person name="Reverchon S."/>
            <person name="Hugouvieux-Cotte-Pattat N."/>
            <person name="Condemine G."/>
            <person name="Bohin J.P."/>
            <person name="Van Gijsegem F."/>
            <person name="Yang S."/>
            <person name="Franza T."/>
            <person name="Expert D."/>
            <person name="Plunkett G. III"/>
            <person name="San Francisco M.J."/>
            <person name="Charkowski A.O."/>
            <person name="Py B."/>
            <person name="Bell K."/>
            <person name="Rauscher L."/>
            <person name="Rodriguez-Palenzuela P."/>
            <person name="Toussaint A."/>
            <person name="Holeva M.C."/>
            <person name="He S.Y."/>
            <person name="Douet V."/>
            <person name="Boccara M."/>
            <person name="Blanco C."/>
            <person name="Toth I."/>
            <person name="Anderson B.D."/>
            <person name="Biehl B.S."/>
            <person name="Mau B."/>
            <person name="Flynn S.M."/>
            <person name="Barras F."/>
            <person name="Lindeberg M."/>
            <person name="Birch P.R."/>
            <person name="Tsuyumu S."/>
            <person name="Shi X."/>
            <person name="Hibbing M."/>
            <person name="Yap M.N."/>
            <person name="Carpentier M."/>
            <person name="Dassa E."/>
            <person name="Umehara M."/>
            <person name="Kim J.F."/>
            <person name="Rusch M."/>
            <person name="Soni P."/>
            <person name="Mayhew G.F."/>
            <person name="Fouts D.E."/>
            <person name="Gill S.R."/>
            <person name="Blattner F.R."/>
            <person name="Keen N.T."/>
            <person name="Perna N.T."/>
        </authorList>
    </citation>
    <scope>NUCLEOTIDE SEQUENCE [LARGE SCALE GENOMIC DNA]</scope>
    <source>
        <strain evidence="11 12">3937</strain>
    </source>
</reference>
<dbReference type="STRING" id="198628.Dda3937_01349"/>
<comment type="similarity">
    <text evidence="2">Belongs to the ABC transporter superfamily.</text>
</comment>
<dbReference type="GO" id="GO:0016887">
    <property type="term" value="F:ATP hydrolysis activity"/>
    <property type="evidence" value="ECO:0007669"/>
    <property type="project" value="InterPro"/>
</dbReference>
<sequence>MSALGSEDNAMHTTIETTVRANPSAGGPSEGQAEIVLEVKNLRVDLATPRGTLHAVRGIDFSVRRGEMLCLVGESGCGKSMTSLALMDLLPRNAVRRADTLRFRDTDLLSLRPRERTALRGSQMAMIFQEPMTSLNPSFTLGDQLCETLLAHRKVSKAEARERAVYLMDRVGIPMAAERLRQYPHQLSGGLRQRIMIAMALMCGPELIIADEPTTALDVTIQAQILRMLRELQQEFGTAVIFITHDLGVVARIADRVAVMYAGQVVETAPVMELFHQPCHPYTRGLLECIPVAGRTVPGEPLHAIPGVVPSLIGPQHGCAFRNRCSQCRDRCAQDTPYVSVTDQHAVRCVEALMAEEPV</sequence>
<evidence type="ECO:0000313" key="11">
    <source>
        <dbReference type="EMBL" id="ADM96674.1"/>
    </source>
</evidence>
<dbReference type="Pfam" id="PF08352">
    <property type="entry name" value="oligo_HPY"/>
    <property type="match status" value="1"/>
</dbReference>
<protein>
    <recommendedName>
        <fullName evidence="8">ABC-type dipeptide transporter</fullName>
        <ecNumber evidence="8">7.4.2.9</ecNumber>
    </recommendedName>
</protein>
<dbReference type="Pfam" id="PF00005">
    <property type="entry name" value="ABC_tran"/>
    <property type="match status" value="1"/>
</dbReference>
<gene>
    <name evidence="11" type="ordered locus">Dda3937_01349</name>
</gene>
<keyword evidence="3" id="KW-0813">Transport</keyword>
<evidence type="ECO:0000256" key="5">
    <source>
        <dbReference type="ARBA" id="ARBA00022741"/>
    </source>
</evidence>
<comment type="catalytic activity">
    <reaction evidence="9">
        <text>a dipeptide(out) + ATP + H2O = a dipeptide(in) + ADP + phosphate + H(+)</text>
        <dbReference type="Rhea" id="RHEA:23120"/>
        <dbReference type="ChEBI" id="CHEBI:15377"/>
        <dbReference type="ChEBI" id="CHEBI:15378"/>
        <dbReference type="ChEBI" id="CHEBI:30616"/>
        <dbReference type="ChEBI" id="CHEBI:43474"/>
        <dbReference type="ChEBI" id="CHEBI:90799"/>
        <dbReference type="ChEBI" id="CHEBI:456216"/>
        <dbReference type="EC" id="7.4.2.9"/>
    </reaction>
</comment>
<dbReference type="GO" id="GO:0055085">
    <property type="term" value="P:transmembrane transport"/>
    <property type="evidence" value="ECO:0007669"/>
    <property type="project" value="UniProtKB-ARBA"/>
</dbReference>
<dbReference type="eggNOG" id="COG0444">
    <property type="taxonomic scope" value="Bacteria"/>
</dbReference>
<dbReference type="InterPro" id="IPR003593">
    <property type="entry name" value="AAA+_ATPase"/>
</dbReference>
<evidence type="ECO:0000256" key="1">
    <source>
        <dbReference type="ARBA" id="ARBA00004417"/>
    </source>
</evidence>
<comment type="subcellular location">
    <subcellularLocation>
        <location evidence="1">Cell inner membrane</location>
        <topology evidence="1">Peripheral membrane protein</topology>
    </subcellularLocation>
</comment>
<proteinExistence type="inferred from homology"/>
<dbReference type="GO" id="GO:0015833">
    <property type="term" value="P:peptide transport"/>
    <property type="evidence" value="ECO:0007669"/>
    <property type="project" value="InterPro"/>
</dbReference>
<evidence type="ECO:0000256" key="4">
    <source>
        <dbReference type="ARBA" id="ARBA00022475"/>
    </source>
</evidence>
<dbReference type="InterPro" id="IPR027417">
    <property type="entry name" value="P-loop_NTPase"/>
</dbReference>
<evidence type="ECO:0000256" key="2">
    <source>
        <dbReference type="ARBA" id="ARBA00005417"/>
    </source>
</evidence>
<dbReference type="AlphaFoldDB" id="E0SJ39"/>
<evidence type="ECO:0000259" key="10">
    <source>
        <dbReference type="PROSITE" id="PS50893"/>
    </source>
</evidence>
<dbReference type="InterPro" id="IPR003439">
    <property type="entry name" value="ABC_transporter-like_ATP-bd"/>
</dbReference>
<keyword evidence="5" id="KW-0547">Nucleotide-binding</keyword>
<dbReference type="GO" id="GO:0005886">
    <property type="term" value="C:plasma membrane"/>
    <property type="evidence" value="ECO:0007669"/>
    <property type="project" value="UniProtKB-SubCell"/>
</dbReference>
<feature type="domain" description="ABC transporter" evidence="10">
    <location>
        <begin position="37"/>
        <end position="287"/>
    </location>
</feature>
<evidence type="ECO:0000256" key="9">
    <source>
        <dbReference type="ARBA" id="ARBA00047356"/>
    </source>
</evidence>
<dbReference type="SMART" id="SM00382">
    <property type="entry name" value="AAA"/>
    <property type="match status" value="1"/>
</dbReference>
<dbReference type="Gene3D" id="3.40.50.300">
    <property type="entry name" value="P-loop containing nucleotide triphosphate hydrolases"/>
    <property type="match status" value="1"/>
</dbReference>
<organism evidence="11 12">
    <name type="scientific">Dickeya dadantii (strain 3937)</name>
    <name type="common">Erwinia chrysanthemi (strain 3937)</name>
    <dbReference type="NCBI Taxonomy" id="198628"/>
    <lineage>
        <taxon>Bacteria</taxon>
        <taxon>Pseudomonadati</taxon>
        <taxon>Pseudomonadota</taxon>
        <taxon>Gammaproteobacteria</taxon>
        <taxon>Enterobacterales</taxon>
        <taxon>Pectobacteriaceae</taxon>
        <taxon>Dickeya</taxon>
    </lineage>
</organism>
<keyword evidence="6 11" id="KW-0067">ATP-binding</keyword>
<dbReference type="HOGENOM" id="CLU_000604_1_23_6"/>
<dbReference type="InterPro" id="IPR050388">
    <property type="entry name" value="ABC_Ni/Peptide_Import"/>
</dbReference>
<keyword evidence="7" id="KW-0472">Membrane</keyword>
<accession>E0SJ39</accession>
<dbReference type="CDD" id="cd03257">
    <property type="entry name" value="ABC_NikE_OppD_transporters"/>
    <property type="match status" value="1"/>
</dbReference>
<dbReference type="EC" id="7.4.2.9" evidence="8"/>